<evidence type="ECO:0000313" key="11">
    <source>
        <dbReference type="RefSeq" id="XP_028031012.1"/>
    </source>
</evidence>
<evidence type="ECO:0000256" key="5">
    <source>
        <dbReference type="ARBA" id="ARBA00022837"/>
    </source>
</evidence>
<sequence length="537" mass="60465">MFVFRVLLISVLMLVAESTKRKSSNIVLIVADDLGWNDISFHGSNQILTPNIDLLSLSGKGLGRYYSHCICTPSRSALMTGKYAHRIGMQGFPLSNSEDRGLPTNEKILPQYLKELGYSTHLVGKWHIGESRTEFLPTERGFDSHFGHRGGFLDYYEYTLDEKWATGTVTGYGLFKNKTAAWGVEGYLTDVYTEEAKKVIKNHDKKKPLFLMLAHNAPHSANEPAIVQAPPEDVRAMKHVEKTGRRIFAAMMKKLDDGIGEVVEALHNKGILDNTVIVFIADNGGMTSGFKMNYASNWPLRGLKMTPFEGGVRVPGLIWSQDFKTPQNLWNGYIHVTDWLPIFMNIAGAAPPNNISGIDLWNSIKANEDSSRQEMYEIDDRTGFASVIYGDFKLVTGHVTEEYSDYEGGDLRGIIGEPPSYNDAIEKSKVYGVLRKIGKPVKKIDYNLRKQIEVKCDRKDTDEICYPNKDKICLYNIKEDPCETRDVSKENPDIVVNMLQLLKVELTKTVPRTDPPLASDPRSLPSLHNNTWDTFID</sequence>
<evidence type="ECO:0000256" key="3">
    <source>
        <dbReference type="ARBA" id="ARBA00022723"/>
    </source>
</evidence>
<feature type="chain" id="PRO_5026796604" evidence="8">
    <location>
        <begin position="19"/>
        <end position="537"/>
    </location>
</feature>
<feature type="domain" description="Sulfatase N-terminal" evidence="9">
    <location>
        <begin position="24"/>
        <end position="348"/>
    </location>
</feature>
<protein>
    <submittedName>
        <fullName evidence="11">Arylsulfatase B-like</fullName>
    </submittedName>
</protein>
<feature type="region of interest" description="Disordered" evidence="7">
    <location>
        <begin position="511"/>
        <end position="537"/>
    </location>
</feature>
<dbReference type="GeneID" id="114243648"/>
<dbReference type="InterPro" id="IPR047115">
    <property type="entry name" value="ARSB"/>
</dbReference>
<dbReference type="GO" id="GO:0008484">
    <property type="term" value="F:sulfuric ester hydrolase activity"/>
    <property type="evidence" value="ECO:0007669"/>
    <property type="project" value="InterPro"/>
</dbReference>
<evidence type="ECO:0000256" key="6">
    <source>
        <dbReference type="ARBA" id="ARBA00023180"/>
    </source>
</evidence>
<evidence type="ECO:0000259" key="9">
    <source>
        <dbReference type="Pfam" id="PF00884"/>
    </source>
</evidence>
<keyword evidence="3" id="KW-0479">Metal-binding</keyword>
<organism evidence="10 11">
    <name type="scientific">Bombyx mandarina</name>
    <name type="common">Wild silk moth</name>
    <name type="synonym">Wild silkworm</name>
    <dbReference type="NCBI Taxonomy" id="7092"/>
    <lineage>
        <taxon>Eukaryota</taxon>
        <taxon>Metazoa</taxon>
        <taxon>Ecdysozoa</taxon>
        <taxon>Arthropoda</taxon>
        <taxon>Hexapoda</taxon>
        <taxon>Insecta</taxon>
        <taxon>Pterygota</taxon>
        <taxon>Neoptera</taxon>
        <taxon>Endopterygota</taxon>
        <taxon>Lepidoptera</taxon>
        <taxon>Glossata</taxon>
        <taxon>Ditrysia</taxon>
        <taxon>Bombycoidea</taxon>
        <taxon>Bombycidae</taxon>
        <taxon>Bombycinae</taxon>
        <taxon>Bombyx</taxon>
    </lineage>
</organism>
<keyword evidence="5" id="KW-0106">Calcium</keyword>
<dbReference type="OrthoDB" id="103349at2759"/>
<dbReference type="InterPro" id="IPR024607">
    <property type="entry name" value="Sulfatase_CS"/>
</dbReference>
<dbReference type="GO" id="GO:0046872">
    <property type="term" value="F:metal ion binding"/>
    <property type="evidence" value="ECO:0007669"/>
    <property type="project" value="UniProtKB-KW"/>
</dbReference>
<keyword evidence="4" id="KW-0378">Hydrolase</keyword>
<accession>A0A6J2JPT5</accession>
<dbReference type="SUPFAM" id="SSF53649">
    <property type="entry name" value="Alkaline phosphatase-like"/>
    <property type="match status" value="1"/>
</dbReference>
<reference evidence="11" key="1">
    <citation type="submission" date="2025-08" db="UniProtKB">
        <authorList>
            <consortium name="RefSeq"/>
        </authorList>
    </citation>
    <scope>IDENTIFICATION</scope>
    <source>
        <tissue evidence="11">Silk gland</tissue>
    </source>
</reference>
<feature type="compositionally biased region" description="Polar residues" evidence="7">
    <location>
        <begin position="526"/>
        <end position="537"/>
    </location>
</feature>
<evidence type="ECO:0000256" key="1">
    <source>
        <dbReference type="ARBA" id="ARBA00001913"/>
    </source>
</evidence>
<dbReference type="RefSeq" id="XP_028031012.1">
    <property type="nucleotide sequence ID" value="XM_028175211.1"/>
</dbReference>
<dbReference type="CDD" id="cd16029">
    <property type="entry name" value="4-S"/>
    <property type="match status" value="1"/>
</dbReference>
<dbReference type="InterPro" id="IPR017850">
    <property type="entry name" value="Alkaline_phosphatase_core_sf"/>
</dbReference>
<feature type="signal peptide" evidence="8">
    <location>
        <begin position="1"/>
        <end position="18"/>
    </location>
</feature>
<dbReference type="Gene3D" id="3.30.1120.10">
    <property type="match status" value="1"/>
</dbReference>
<keyword evidence="6" id="KW-0325">Glycoprotein</keyword>
<keyword evidence="10" id="KW-1185">Reference proteome</keyword>
<evidence type="ECO:0000256" key="8">
    <source>
        <dbReference type="SAM" id="SignalP"/>
    </source>
</evidence>
<dbReference type="PANTHER" id="PTHR10342">
    <property type="entry name" value="ARYLSULFATASE"/>
    <property type="match status" value="1"/>
</dbReference>
<name>A0A6J2JPT5_BOMMA</name>
<dbReference type="Proteomes" id="UP000504629">
    <property type="component" value="Unplaced"/>
</dbReference>
<comment type="cofactor">
    <cofactor evidence="1">
        <name>Ca(2+)</name>
        <dbReference type="ChEBI" id="CHEBI:29108"/>
    </cofactor>
</comment>
<comment type="similarity">
    <text evidence="2">Belongs to the sulfatase family.</text>
</comment>
<keyword evidence="8" id="KW-0732">Signal</keyword>
<evidence type="ECO:0000256" key="7">
    <source>
        <dbReference type="SAM" id="MobiDB-lite"/>
    </source>
</evidence>
<dbReference type="PANTHER" id="PTHR10342:SF264">
    <property type="entry name" value="MIP05773P-RELATED"/>
    <property type="match status" value="1"/>
</dbReference>
<gene>
    <name evidence="11" type="primary">LOC114243648</name>
</gene>
<dbReference type="Gene3D" id="3.40.720.10">
    <property type="entry name" value="Alkaline Phosphatase, subunit A"/>
    <property type="match status" value="1"/>
</dbReference>
<evidence type="ECO:0000313" key="10">
    <source>
        <dbReference type="Proteomes" id="UP000504629"/>
    </source>
</evidence>
<dbReference type="InterPro" id="IPR000917">
    <property type="entry name" value="Sulfatase_N"/>
</dbReference>
<evidence type="ECO:0000256" key="2">
    <source>
        <dbReference type="ARBA" id="ARBA00008779"/>
    </source>
</evidence>
<evidence type="ECO:0000256" key="4">
    <source>
        <dbReference type="ARBA" id="ARBA00022801"/>
    </source>
</evidence>
<dbReference type="AlphaFoldDB" id="A0A6J2JPT5"/>
<dbReference type="PROSITE" id="PS00149">
    <property type="entry name" value="SULFATASE_2"/>
    <property type="match status" value="1"/>
</dbReference>
<proteinExistence type="inferred from homology"/>
<dbReference type="KEGG" id="bman:114243648"/>
<dbReference type="Pfam" id="PF00884">
    <property type="entry name" value="Sulfatase"/>
    <property type="match status" value="1"/>
</dbReference>